<name>A0AAE1BB01_9GAST</name>
<sequence>MTRGCVSYQVSIVEDAACLGWSYQAVQARFMFLLTWTTLNHPGPPWTTRCQSSMPSSAINPGYLHLP</sequence>
<reference evidence="1" key="1">
    <citation type="journal article" date="2023" name="G3 (Bethesda)">
        <title>A reference genome for the long-term kleptoplast-retaining sea slug Elysia crispata morphotype clarki.</title>
        <authorList>
            <person name="Eastman K.E."/>
            <person name="Pendleton A.L."/>
            <person name="Shaikh M.A."/>
            <person name="Suttiyut T."/>
            <person name="Ogas R."/>
            <person name="Tomko P."/>
            <person name="Gavelis G."/>
            <person name="Widhalm J.R."/>
            <person name="Wisecaver J.H."/>
        </authorList>
    </citation>
    <scope>NUCLEOTIDE SEQUENCE</scope>
    <source>
        <strain evidence="1">ECLA1</strain>
    </source>
</reference>
<accession>A0AAE1BB01</accession>
<dbReference type="EMBL" id="JAWDGP010000216">
    <property type="protein sequence ID" value="KAK3802788.1"/>
    <property type="molecule type" value="Genomic_DNA"/>
</dbReference>
<comment type="caution">
    <text evidence="1">The sequence shown here is derived from an EMBL/GenBank/DDBJ whole genome shotgun (WGS) entry which is preliminary data.</text>
</comment>
<gene>
    <name evidence="1" type="ORF">RRG08_012302</name>
</gene>
<proteinExistence type="predicted"/>
<dbReference type="Proteomes" id="UP001283361">
    <property type="component" value="Unassembled WGS sequence"/>
</dbReference>
<evidence type="ECO:0000313" key="2">
    <source>
        <dbReference type="Proteomes" id="UP001283361"/>
    </source>
</evidence>
<evidence type="ECO:0000313" key="1">
    <source>
        <dbReference type="EMBL" id="KAK3802788.1"/>
    </source>
</evidence>
<dbReference type="AlphaFoldDB" id="A0AAE1BB01"/>
<protein>
    <submittedName>
        <fullName evidence="1">Uncharacterized protein</fullName>
    </submittedName>
</protein>
<organism evidence="1 2">
    <name type="scientific">Elysia crispata</name>
    <name type="common">lettuce slug</name>
    <dbReference type="NCBI Taxonomy" id="231223"/>
    <lineage>
        <taxon>Eukaryota</taxon>
        <taxon>Metazoa</taxon>
        <taxon>Spiralia</taxon>
        <taxon>Lophotrochozoa</taxon>
        <taxon>Mollusca</taxon>
        <taxon>Gastropoda</taxon>
        <taxon>Heterobranchia</taxon>
        <taxon>Euthyneura</taxon>
        <taxon>Panpulmonata</taxon>
        <taxon>Sacoglossa</taxon>
        <taxon>Placobranchoidea</taxon>
        <taxon>Plakobranchidae</taxon>
        <taxon>Elysia</taxon>
    </lineage>
</organism>
<keyword evidence="2" id="KW-1185">Reference proteome</keyword>